<organism evidence="4 5">
    <name type="scientific">Stephania japonica</name>
    <dbReference type="NCBI Taxonomy" id="461633"/>
    <lineage>
        <taxon>Eukaryota</taxon>
        <taxon>Viridiplantae</taxon>
        <taxon>Streptophyta</taxon>
        <taxon>Embryophyta</taxon>
        <taxon>Tracheophyta</taxon>
        <taxon>Spermatophyta</taxon>
        <taxon>Magnoliopsida</taxon>
        <taxon>Ranunculales</taxon>
        <taxon>Menispermaceae</taxon>
        <taxon>Menispermoideae</taxon>
        <taxon>Cissampelideae</taxon>
        <taxon>Stephania</taxon>
    </lineage>
</organism>
<keyword evidence="1" id="KW-0853">WD repeat</keyword>
<dbReference type="InterPro" id="IPR050459">
    <property type="entry name" value="WD_repeat_RBAP46/RBAP48/MSI1"/>
</dbReference>
<protein>
    <submittedName>
        <fullName evidence="4">Uncharacterized protein</fullName>
    </submittedName>
</protein>
<accession>A0AAP0JS61</accession>
<evidence type="ECO:0000256" key="2">
    <source>
        <dbReference type="ARBA" id="ARBA00022737"/>
    </source>
</evidence>
<evidence type="ECO:0000313" key="4">
    <source>
        <dbReference type="EMBL" id="KAK9138423.1"/>
    </source>
</evidence>
<dbReference type="EMBL" id="JBBNAE010000003">
    <property type="protein sequence ID" value="KAK9138423.1"/>
    <property type="molecule type" value="Genomic_DNA"/>
</dbReference>
<gene>
    <name evidence="4" type="ORF">Sjap_009017</name>
</gene>
<name>A0AAP0JS61_9MAGN</name>
<dbReference type="PANTHER" id="PTHR22850">
    <property type="entry name" value="WD40 REPEAT FAMILY"/>
    <property type="match status" value="1"/>
</dbReference>
<sequence>MEYEQKVRVQIASVKRWVIEEIITSGHTRLRVYLVLLSRTKVPKIGDIVTTRIFLRPDSGGGFHHLSSSTTASRRPWPEGGDPPTSHWDPSSGVYAWREVRRAVAWRGVLPPWPQASIGQSDWLIGQPRRAMVHIEPGCTRSGLRRVEYRVEIVREMVVDGEVNRARSMLQNADLVAAKTNGPDVYVLNCNSDQEGGCFDPDLRLKGNTQEGYGLSWSPLKQGYLLSHYNNKGY</sequence>
<reference evidence="4 5" key="1">
    <citation type="submission" date="2024-01" db="EMBL/GenBank/DDBJ databases">
        <title>Genome assemblies of Stephania.</title>
        <authorList>
            <person name="Yang L."/>
        </authorList>
    </citation>
    <scope>NUCLEOTIDE SEQUENCE [LARGE SCALE GENOMIC DNA]</scope>
    <source>
        <strain evidence="4">QJT</strain>
        <tissue evidence="4">Leaf</tissue>
    </source>
</reference>
<keyword evidence="5" id="KW-1185">Reference proteome</keyword>
<evidence type="ECO:0000313" key="5">
    <source>
        <dbReference type="Proteomes" id="UP001417504"/>
    </source>
</evidence>
<comment type="caution">
    <text evidence="4">The sequence shown here is derived from an EMBL/GenBank/DDBJ whole genome shotgun (WGS) entry which is preliminary data.</text>
</comment>
<dbReference type="Proteomes" id="UP001417504">
    <property type="component" value="Unassembled WGS sequence"/>
</dbReference>
<proteinExistence type="predicted"/>
<keyword evidence="2" id="KW-0677">Repeat</keyword>
<dbReference type="InterPro" id="IPR015943">
    <property type="entry name" value="WD40/YVTN_repeat-like_dom_sf"/>
</dbReference>
<dbReference type="AlphaFoldDB" id="A0AAP0JS61"/>
<feature type="region of interest" description="Disordered" evidence="3">
    <location>
        <begin position="65"/>
        <end position="88"/>
    </location>
</feature>
<evidence type="ECO:0000256" key="1">
    <source>
        <dbReference type="ARBA" id="ARBA00022574"/>
    </source>
</evidence>
<dbReference type="Gene3D" id="2.130.10.10">
    <property type="entry name" value="YVTN repeat-like/Quinoprotein amine dehydrogenase"/>
    <property type="match status" value="1"/>
</dbReference>
<evidence type="ECO:0000256" key="3">
    <source>
        <dbReference type="SAM" id="MobiDB-lite"/>
    </source>
</evidence>